<keyword evidence="3" id="KW-0540">Nuclease</keyword>
<dbReference type="GO" id="GO:0032196">
    <property type="term" value="P:transposition"/>
    <property type="evidence" value="ECO:0007669"/>
    <property type="project" value="UniProtKB-KW"/>
</dbReference>
<dbReference type="GO" id="GO:0003887">
    <property type="term" value="F:DNA-directed DNA polymerase activity"/>
    <property type="evidence" value="ECO:0007669"/>
    <property type="project" value="UniProtKB-KW"/>
</dbReference>
<comment type="caution">
    <text evidence="16">The sequence shown here is derived from an EMBL/GenBank/DDBJ whole genome shotgun (WGS) entry which is preliminary data.</text>
</comment>
<dbReference type="OrthoDB" id="413361at2759"/>
<dbReference type="InterPro" id="IPR001584">
    <property type="entry name" value="Integrase_cat-core"/>
</dbReference>
<name>A0A9Q3KYX4_9BASI</name>
<keyword evidence="7" id="KW-0460">Magnesium</keyword>
<evidence type="ECO:0000256" key="11">
    <source>
        <dbReference type="ARBA" id="ARBA00022932"/>
    </source>
</evidence>
<evidence type="ECO:0000313" key="16">
    <source>
        <dbReference type="EMBL" id="MBW0590138.1"/>
    </source>
</evidence>
<organism evidence="16 17">
    <name type="scientific">Austropuccinia psidii MF-1</name>
    <dbReference type="NCBI Taxonomy" id="1389203"/>
    <lineage>
        <taxon>Eukaryota</taxon>
        <taxon>Fungi</taxon>
        <taxon>Dikarya</taxon>
        <taxon>Basidiomycota</taxon>
        <taxon>Pucciniomycotina</taxon>
        <taxon>Pucciniomycetes</taxon>
        <taxon>Pucciniales</taxon>
        <taxon>Sphaerophragmiaceae</taxon>
        <taxon>Austropuccinia</taxon>
    </lineage>
</organism>
<keyword evidence="6" id="KW-0378">Hydrolase</keyword>
<evidence type="ECO:0000256" key="14">
    <source>
        <dbReference type="ARBA" id="ARBA00049244"/>
    </source>
</evidence>
<comment type="catalytic activity">
    <reaction evidence="14">
        <text>DNA(n) + a 2'-deoxyribonucleoside 5'-triphosphate = DNA(n+1) + diphosphate</text>
        <dbReference type="Rhea" id="RHEA:22508"/>
        <dbReference type="Rhea" id="RHEA-COMP:17339"/>
        <dbReference type="Rhea" id="RHEA-COMP:17340"/>
        <dbReference type="ChEBI" id="CHEBI:33019"/>
        <dbReference type="ChEBI" id="CHEBI:61560"/>
        <dbReference type="ChEBI" id="CHEBI:173112"/>
        <dbReference type="EC" id="2.7.7.7"/>
    </reaction>
</comment>
<evidence type="ECO:0000256" key="1">
    <source>
        <dbReference type="ARBA" id="ARBA00022578"/>
    </source>
</evidence>
<dbReference type="InterPro" id="IPR036397">
    <property type="entry name" value="RNaseH_sf"/>
</dbReference>
<evidence type="ECO:0000256" key="8">
    <source>
        <dbReference type="ARBA" id="ARBA00022884"/>
    </source>
</evidence>
<evidence type="ECO:0000256" key="6">
    <source>
        <dbReference type="ARBA" id="ARBA00022801"/>
    </source>
</evidence>
<keyword evidence="17" id="KW-1185">Reference proteome</keyword>
<dbReference type="AlphaFoldDB" id="A0A9Q3KYX4"/>
<keyword evidence="8" id="KW-0694">RNA-binding</keyword>
<evidence type="ECO:0000259" key="15">
    <source>
        <dbReference type="PROSITE" id="PS50994"/>
    </source>
</evidence>
<evidence type="ECO:0000256" key="4">
    <source>
        <dbReference type="ARBA" id="ARBA00022723"/>
    </source>
</evidence>
<dbReference type="GO" id="GO:0046872">
    <property type="term" value="F:metal ion binding"/>
    <property type="evidence" value="ECO:0007669"/>
    <property type="project" value="UniProtKB-KW"/>
</dbReference>
<evidence type="ECO:0000256" key="10">
    <source>
        <dbReference type="ARBA" id="ARBA00022918"/>
    </source>
</evidence>
<dbReference type="GO" id="GO:0003723">
    <property type="term" value="F:RNA binding"/>
    <property type="evidence" value="ECO:0007669"/>
    <property type="project" value="UniProtKB-KW"/>
</dbReference>
<feature type="domain" description="Integrase catalytic" evidence="15">
    <location>
        <begin position="134"/>
        <end position="234"/>
    </location>
</feature>
<reference evidence="16" key="1">
    <citation type="submission" date="2021-03" db="EMBL/GenBank/DDBJ databases">
        <title>Draft genome sequence of rust myrtle Austropuccinia psidii MF-1, a brazilian biotype.</title>
        <authorList>
            <person name="Quecine M.C."/>
            <person name="Pachon D.M.R."/>
            <person name="Bonatelli M.L."/>
            <person name="Correr F.H."/>
            <person name="Franceschini L.M."/>
            <person name="Leite T.F."/>
            <person name="Margarido G.R.A."/>
            <person name="Almeida C.A."/>
            <person name="Ferrarezi J.A."/>
            <person name="Labate C.A."/>
        </authorList>
    </citation>
    <scope>NUCLEOTIDE SEQUENCE</scope>
    <source>
        <strain evidence="16">MF-1</strain>
    </source>
</reference>
<dbReference type="GO" id="GO:0006310">
    <property type="term" value="P:DNA recombination"/>
    <property type="evidence" value="ECO:0007669"/>
    <property type="project" value="UniProtKB-KW"/>
</dbReference>
<evidence type="ECO:0000256" key="3">
    <source>
        <dbReference type="ARBA" id="ARBA00022722"/>
    </source>
</evidence>
<dbReference type="InterPro" id="IPR039537">
    <property type="entry name" value="Retrotran_Ty1/copia-like"/>
</dbReference>
<keyword evidence="9" id="KW-0229">DNA integration</keyword>
<dbReference type="PANTHER" id="PTHR42648:SF11">
    <property type="entry name" value="TRANSPOSON TY4-P GAG-POL POLYPROTEIN"/>
    <property type="match status" value="1"/>
</dbReference>
<dbReference type="GO" id="GO:0015074">
    <property type="term" value="P:DNA integration"/>
    <property type="evidence" value="ECO:0007669"/>
    <property type="project" value="UniProtKB-KW"/>
</dbReference>
<keyword evidence="11" id="KW-0808">Transferase</keyword>
<dbReference type="PROSITE" id="PS50994">
    <property type="entry name" value="INTEGRASE"/>
    <property type="match status" value="1"/>
</dbReference>
<evidence type="ECO:0000256" key="13">
    <source>
        <dbReference type="ARBA" id="ARBA00048173"/>
    </source>
</evidence>
<dbReference type="Gene3D" id="3.30.420.10">
    <property type="entry name" value="Ribonuclease H-like superfamily/Ribonuclease H"/>
    <property type="match status" value="1"/>
</dbReference>
<keyword evidence="2" id="KW-0548">Nucleotidyltransferase</keyword>
<evidence type="ECO:0000256" key="5">
    <source>
        <dbReference type="ARBA" id="ARBA00022759"/>
    </source>
</evidence>
<gene>
    <name evidence="16" type="ORF">O181_129853</name>
</gene>
<keyword evidence="12" id="KW-0233">DNA recombination</keyword>
<dbReference type="Proteomes" id="UP000765509">
    <property type="component" value="Unassembled WGS sequence"/>
</dbReference>
<evidence type="ECO:0000256" key="12">
    <source>
        <dbReference type="ARBA" id="ARBA00023172"/>
    </source>
</evidence>
<comment type="catalytic activity">
    <reaction evidence="13">
        <text>DNA(n) + a 2'-deoxyribonucleoside 5'-triphosphate = DNA(n+1) + diphosphate</text>
        <dbReference type="Rhea" id="RHEA:22508"/>
        <dbReference type="Rhea" id="RHEA-COMP:17339"/>
        <dbReference type="Rhea" id="RHEA-COMP:17340"/>
        <dbReference type="ChEBI" id="CHEBI:33019"/>
        <dbReference type="ChEBI" id="CHEBI:61560"/>
        <dbReference type="ChEBI" id="CHEBI:173112"/>
        <dbReference type="EC" id="2.7.7.49"/>
    </reaction>
</comment>
<evidence type="ECO:0000313" key="17">
    <source>
        <dbReference type="Proteomes" id="UP000765509"/>
    </source>
</evidence>
<dbReference type="GO" id="GO:0004519">
    <property type="term" value="F:endonuclease activity"/>
    <property type="evidence" value="ECO:0007669"/>
    <property type="project" value="UniProtKB-KW"/>
</dbReference>
<dbReference type="SUPFAM" id="SSF53098">
    <property type="entry name" value="Ribonuclease H-like"/>
    <property type="match status" value="1"/>
</dbReference>
<dbReference type="EMBL" id="AVOT02137124">
    <property type="protein sequence ID" value="MBW0590138.1"/>
    <property type="molecule type" value="Genomic_DNA"/>
</dbReference>
<dbReference type="GO" id="GO:0003964">
    <property type="term" value="F:RNA-directed DNA polymerase activity"/>
    <property type="evidence" value="ECO:0007669"/>
    <property type="project" value="UniProtKB-KW"/>
</dbReference>
<keyword evidence="1" id="KW-0815">Transposition</keyword>
<protein>
    <recommendedName>
        <fullName evidence="15">Integrase catalytic domain-containing protein</fullName>
    </recommendedName>
</protein>
<keyword evidence="5" id="KW-0255">Endonuclease</keyword>
<keyword evidence="11" id="KW-0239">DNA-directed DNA polymerase</keyword>
<dbReference type="GO" id="GO:0016787">
    <property type="term" value="F:hydrolase activity"/>
    <property type="evidence" value="ECO:0007669"/>
    <property type="project" value="UniProtKB-KW"/>
</dbReference>
<keyword evidence="10" id="KW-0695">RNA-directed DNA polymerase</keyword>
<dbReference type="GO" id="GO:0005634">
    <property type="term" value="C:nucleus"/>
    <property type="evidence" value="ECO:0007669"/>
    <property type="project" value="UniProtKB-ARBA"/>
</dbReference>
<keyword evidence="4" id="KW-0479">Metal-binding</keyword>
<dbReference type="InterPro" id="IPR012337">
    <property type="entry name" value="RNaseH-like_sf"/>
</dbReference>
<dbReference type="PANTHER" id="PTHR42648">
    <property type="entry name" value="TRANSPOSASE, PUTATIVE-RELATED"/>
    <property type="match status" value="1"/>
</dbReference>
<evidence type="ECO:0000256" key="2">
    <source>
        <dbReference type="ARBA" id="ARBA00022695"/>
    </source>
</evidence>
<evidence type="ECO:0000256" key="9">
    <source>
        <dbReference type="ARBA" id="ARBA00022908"/>
    </source>
</evidence>
<evidence type="ECO:0000256" key="7">
    <source>
        <dbReference type="ARBA" id="ARBA00022842"/>
    </source>
</evidence>
<accession>A0A9Q3KYX4</accession>
<proteinExistence type="predicted"/>
<sequence>MHVMAEGTLQLKTSLGKLSLPNSLVVPSASSVLIPLGSCLNDGATCKGYKGGANLFYKNNCLIRTTEIVNNILLIDTPPDSRACVSVKLDTLIINKQLGHSKNFVASKIFPSVDFSKVNCISCSPSKSYWLPFSGSFPAPASCLDMVHMEICVPISPKSCGRNRYVFQLIYGYSRMCFIYLLKSKYESFGKLFEFQILTENQTCSKIKTVTSDNGGEFINSRFQDLFSKKGIIH</sequence>